<evidence type="ECO:0000313" key="3">
    <source>
        <dbReference type="Proteomes" id="UP001642409"/>
    </source>
</evidence>
<proteinExistence type="predicted"/>
<evidence type="ECO:0000313" key="1">
    <source>
        <dbReference type="EMBL" id="CAI9976200.1"/>
    </source>
</evidence>
<organism evidence="1">
    <name type="scientific">Hexamita inflata</name>
    <dbReference type="NCBI Taxonomy" id="28002"/>
    <lineage>
        <taxon>Eukaryota</taxon>
        <taxon>Metamonada</taxon>
        <taxon>Diplomonadida</taxon>
        <taxon>Hexamitidae</taxon>
        <taxon>Hexamitinae</taxon>
        <taxon>Hexamita</taxon>
    </lineage>
</organism>
<protein>
    <submittedName>
        <fullName evidence="2">Hypothetical_protein</fullName>
    </submittedName>
</protein>
<accession>A0AA86REK8</accession>
<name>A0AA86REK8_9EUKA</name>
<evidence type="ECO:0000313" key="2">
    <source>
        <dbReference type="EMBL" id="CAL6001062.1"/>
    </source>
</evidence>
<reference evidence="1" key="1">
    <citation type="submission" date="2023-06" db="EMBL/GenBank/DDBJ databases">
        <authorList>
            <person name="Kurt Z."/>
        </authorList>
    </citation>
    <scope>NUCLEOTIDE SEQUENCE</scope>
</reference>
<keyword evidence="3" id="KW-1185">Reference proteome</keyword>
<dbReference type="Proteomes" id="UP001642409">
    <property type="component" value="Unassembled WGS sequence"/>
</dbReference>
<sequence length="194" mass="23930">MEQHFRDRNIHQVSVRLYFSKQYLQHQRQLLQKHENDNKQTELDFDVQIQEQLNKNDLSKQDFYTKLYQFGLEKIYGESFDNIEQKQIALEINKLNPIQQKQFWDFVKVYDQNSAGYSQNGQQYFKRSYCRTIFTDKINDIDKEYIQQYLANNKELPLKKQVEWLVENYFVFRDVFPEQIYRYIQTYNKKLSKK</sequence>
<reference evidence="2 3" key="2">
    <citation type="submission" date="2024-07" db="EMBL/GenBank/DDBJ databases">
        <authorList>
            <person name="Akdeniz Z."/>
        </authorList>
    </citation>
    <scope>NUCLEOTIDE SEQUENCE [LARGE SCALE GENOMIC DNA]</scope>
</reference>
<gene>
    <name evidence="2" type="ORF">HINF_LOCUS17180</name>
    <name evidence="1" type="ORF">HINF_LOCUS63845</name>
</gene>
<dbReference type="EMBL" id="CATOUU010001173">
    <property type="protein sequence ID" value="CAI9976200.1"/>
    <property type="molecule type" value="Genomic_DNA"/>
</dbReference>
<dbReference type="EMBL" id="CAXDID020000043">
    <property type="protein sequence ID" value="CAL6001062.1"/>
    <property type="molecule type" value="Genomic_DNA"/>
</dbReference>
<comment type="caution">
    <text evidence="1">The sequence shown here is derived from an EMBL/GenBank/DDBJ whole genome shotgun (WGS) entry which is preliminary data.</text>
</comment>
<dbReference type="AlphaFoldDB" id="A0AA86REK8"/>